<gene>
    <name evidence="1" type="ORF">FHS99_000364</name>
</gene>
<organism evidence="1 2">
    <name type="scientific">Sphingomonas prati</name>
    <dbReference type="NCBI Taxonomy" id="1843237"/>
    <lineage>
        <taxon>Bacteria</taxon>
        <taxon>Pseudomonadati</taxon>
        <taxon>Pseudomonadota</taxon>
        <taxon>Alphaproteobacteria</taxon>
        <taxon>Sphingomonadales</taxon>
        <taxon>Sphingomonadaceae</taxon>
        <taxon>Sphingomonas</taxon>
    </lineage>
</organism>
<protein>
    <submittedName>
        <fullName evidence="1">Pimeloyl-ACP methyl ester carboxylesterase</fullName>
    </submittedName>
</protein>
<dbReference type="OrthoDB" id="7544917at2"/>
<evidence type="ECO:0000313" key="2">
    <source>
        <dbReference type="Proteomes" id="UP000546701"/>
    </source>
</evidence>
<dbReference type="AlphaFoldDB" id="A0A7W9F065"/>
<dbReference type="Gene3D" id="3.40.50.1820">
    <property type="entry name" value="alpha/beta hydrolase"/>
    <property type="match status" value="1"/>
</dbReference>
<name>A0A7W9F065_9SPHN</name>
<keyword evidence="2" id="KW-1185">Reference proteome</keyword>
<comment type="caution">
    <text evidence="1">The sequence shown here is derived from an EMBL/GenBank/DDBJ whole genome shotgun (WGS) entry which is preliminary data.</text>
</comment>
<dbReference type="PROSITE" id="PS51257">
    <property type="entry name" value="PROKAR_LIPOPROTEIN"/>
    <property type="match status" value="1"/>
</dbReference>
<dbReference type="PANTHER" id="PTHR12277:SF81">
    <property type="entry name" value="PROTEIN ABHD13"/>
    <property type="match status" value="1"/>
</dbReference>
<dbReference type="PANTHER" id="PTHR12277">
    <property type="entry name" value="ALPHA/BETA HYDROLASE DOMAIN-CONTAINING PROTEIN"/>
    <property type="match status" value="1"/>
</dbReference>
<proteinExistence type="predicted"/>
<dbReference type="InterPro" id="IPR029058">
    <property type="entry name" value="AB_hydrolase_fold"/>
</dbReference>
<dbReference type="Proteomes" id="UP000546701">
    <property type="component" value="Unassembled WGS sequence"/>
</dbReference>
<accession>A0A7W9F065</accession>
<reference evidence="1 2" key="1">
    <citation type="submission" date="2020-08" db="EMBL/GenBank/DDBJ databases">
        <title>Genomic Encyclopedia of Type Strains, Phase IV (KMG-IV): sequencing the most valuable type-strain genomes for metagenomic binning, comparative biology and taxonomic classification.</title>
        <authorList>
            <person name="Goeker M."/>
        </authorList>
    </citation>
    <scope>NUCLEOTIDE SEQUENCE [LARGE SCALE GENOMIC DNA]</scope>
    <source>
        <strain evidence="1 2">DSM 103336</strain>
    </source>
</reference>
<sequence length="279" mass="28415">MRFIGLAGLLVLGGCTAVVDQGSLFPEMALSGQPPALVTPAGYTLDERMLDLPGLGQVHAVRMTRPGSVGTLLYSGGNGSFVRTSGERFARLAAMTGADIVAYDYPGRGGTTVPATVDALIAMGPALRAAFGAAGWVKPGPVWAYGFSLGGAPASNIAAAGGVTGLVLEATAADIPAVGRNMVPGMLRPFVRIEVADDVKRYDYQGYVVRARVPVLLLVGRDDRTVDAKTVTRFGETLKAAGVDATLVTVPGGHGDAIDGDAGVTAVRGFLARTGGGVS</sequence>
<dbReference type="SUPFAM" id="SSF53474">
    <property type="entry name" value="alpha/beta-Hydrolases"/>
    <property type="match status" value="1"/>
</dbReference>
<evidence type="ECO:0000313" key="1">
    <source>
        <dbReference type="EMBL" id="MBB5727908.1"/>
    </source>
</evidence>
<dbReference type="RefSeq" id="WP_157175103.1">
    <property type="nucleotide sequence ID" value="NZ_BMJP01000001.1"/>
</dbReference>
<dbReference type="EMBL" id="JACIJR010000001">
    <property type="protein sequence ID" value="MBB5727908.1"/>
    <property type="molecule type" value="Genomic_DNA"/>
</dbReference>